<dbReference type="RefSeq" id="WP_219544320.1">
    <property type="nucleotide sequence ID" value="NZ_JAHKRN010000008.1"/>
</dbReference>
<reference evidence="2" key="1">
    <citation type="journal article" date="2019" name="Int. J. Syst. Evol. Microbiol.">
        <title>The Global Catalogue of Microorganisms (GCM) 10K type strain sequencing project: providing services to taxonomists for standard genome sequencing and annotation.</title>
        <authorList>
            <consortium name="The Broad Institute Genomics Platform"/>
            <consortium name="The Broad Institute Genome Sequencing Center for Infectious Disease"/>
            <person name="Wu L."/>
            <person name="Ma J."/>
        </authorList>
    </citation>
    <scope>NUCLEOTIDE SEQUENCE [LARGE SCALE GENOMIC DNA]</scope>
    <source>
        <strain evidence="2">CGMCC 4.7106</strain>
    </source>
</reference>
<accession>A0ABW1BP87</accession>
<sequence length="88" mass="9902">MKTATEVERCLRSAARRAEAPYVVDEVSGQNGRRRGKGSHKMVGLYDEEGELLAWTTIPQHPGDLAPRVTREIEATFEPYLGKGWMDK</sequence>
<evidence type="ECO:0000313" key="2">
    <source>
        <dbReference type="Proteomes" id="UP001596096"/>
    </source>
</evidence>
<proteinExistence type="predicted"/>
<name>A0ABW1BP87_9ACTN</name>
<protein>
    <recommendedName>
        <fullName evidence="3">Transposase</fullName>
    </recommendedName>
</protein>
<gene>
    <name evidence="1" type="ORF">ACFPUY_08000</name>
</gene>
<organism evidence="1 2">
    <name type="scientific">Nonomuraea harbinensis</name>
    <dbReference type="NCBI Taxonomy" id="1286938"/>
    <lineage>
        <taxon>Bacteria</taxon>
        <taxon>Bacillati</taxon>
        <taxon>Actinomycetota</taxon>
        <taxon>Actinomycetes</taxon>
        <taxon>Streptosporangiales</taxon>
        <taxon>Streptosporangiaceae</taxon>
        <taxon>Nonomuraea</taxon>
    </lineage>
</organism>
<evidence type="ECO:0000313" key="1">
    <source>
        <dbReference type="EMBL" id="MFC5815022.1"/>
    </source>
</evidence>
<dbReference type="EMBL" id="JBHSNW010000003">
    <property type="protein sequence ID" value="MFC5815022.1"/>
    <property type="molecule type" value="Genomic_DNA"/>
</dbReference>
<dbReference type="Proteomes" id="UP001596096">
    <property type="component" value="Unassembled WGS sequence"/>
</dbReference>
<comment type="caution">
    <text evidence="1">The sequence shown here is derived from an EMBL/GenBank/DDBJ whole genome shotgun (WGS) entry which is preliminary data.</text>
</comment>
<evidence type="ECO:0008006" key="3">
    <source>
        <dbReference type="Google" id="ProtNLM"/>
    </source>
</evidence>
<keyword evidence="2" id="KW-1185">Reference proteome</keyword>